<dbReference type="AlphaFoldDB" id="A0A0L8I3Q7"/>
<reference evidence="1" key="1">
    <citation type="submission" date="2015-07" db="EMBL/GenBank/DDBJ databases">
        <title>MeaNS - Measles Nucleotide Surveillance Program.</title>
        <authorList>
            <person name="Tran T."/>
            <person name="Druce J."/>
        </authorList>
    </citation>
    <scope>NUCLEOTIDE SEQUENCE</scope>
    <source>
        <strain evidence="1">UCB-OBI-ISO-001</strain>
        <tissue evidence="1">Gonad</tissue>
    </source>
</reference>
<proteinExistence type="predicted"/>
<protein>
    <submittedName>
        <fullName evidence="1">Uncharacterized protein</fullName>
    </submittedName>
</protein>
<organism evidence="1">
    <name type="scientific">Octopus bimaculoides</name>
    <name type="common">California two-spotted octopus</name>
    <dbReference type="NCBI Taxonomy" id="37653"/>
    <lineage>
        <taxon>Eukaryota</taxon>
        <taxon>Metazoa</taxon>
        <taxon>Spiralia</taxon>
        <taxon>Lophotrochozoa</taxon>
        <taxon>Mollusca</taxon>
        <taxon>Cephalopoda</taxon>
        <taxon>Coleoidea</taxon>
        <taxon>Octopodiformes</taxon>
        <taxon>Octopoda</taxon>
        <taxon>Incirrata</taxon>
        <taxon>Octopodidae</taxon>
        <taxon>Octopus</taxon>
    </lineage>
</organism>
<accession>A0A0L8I3Q7</accession>
<name>A0A0L8I3Q7_OCTBM</name>
<gene>
    <name evidence="1" type="ORF">OCBIM_22037383mg</name>
</gene>
<sequence>MGLLSMNHDILKPGHVRLCEDTCPQEAGESTCRFRSSLVTTSLLLTLLIHGRKAFNLQHNLILFLFNKNTSYASLSMATAFIRVVGSERKK</sequence>
<evidence type="ECO:0000313" key="1">
    <source>
        <dbReference type="EMBL" id="KOF95700.1"/>
    </source>
</evidence>
<dbReference type="EMBL" id="KQ416694">
    <property type="protein sequence ID" value="KOF95700.1"/>
    <property type="molecule type" value="Genomic_DNA"/>
</dbReference>